<evidence type="ECO:0000256" key="2">
    <source>
        <dbReference type="SAM" id="MobiDB-lite"/>
    </source>
</evidence>
<keyword evidence="1" id="KW-0175">Coiled coil</keyword>
<dbReference type="InParanoid" id="A0A409YPG7"/>
<reference evidence="3 4" key="1">
    <citation type="journal article" date="2018" name="Evol. Lett.">
        <title>Horizontal gene cluster transfer increased hallucinogenic mushroom diversity.</title>
        <authorList>
            <person name="Reynolds H.T."/>
            <person name="Vijayakumar V."/>
            <person name="Gluck-Thaler E."/>
            <person name="Korotkin H.B."/>
            <person name="Matheny P.B."/>
            <person name="Slot J.C."/>
        </authorList>
    </citation>
    <scope>NUCLEOTIDE SEQUENCE [LARGE SCALE GENOMIC DNA]</scope>
    <source>
        <strain evidence="3 4">2629</strain>
    </source>
</reference>
<sequence length="339" mass="38763">MSLTPNPSPPINFSDEALKTVLVDALSVHIHHLIQSGMHLPSSPPPNDQRRNASNPEAIISATPRTAHSRYPPARSEEATARISTGGHPPPAVVAFYDDFSRLLTSIRTDLRAAPSNDFFKNYESLDGIMELDVGEFDFDAEKRWFECLWGYVCVDVSLTLPNFEKVSPLWFVHKCVGQFEDFLEAIYDAQWLVRRKGLRADLPHDFGVRARRIIVQACRTSDVVARYKRLQEVFHSVLSAEDRRESERLGFPEGGHWRFRLGTTALQGLEEAEFVEEIMRGVRMRNKTAYRAVVQRNIEEEEGGCEMSEDEVEEMEVEYYAFENQEDDLYDDSDPTND</sequence>
<evidence type="ECO:0000256" key="1">
    <source>
        <dbReference type="SAM" id="Coils"/>
    </source>
</evidence>
<dbReference type="EMBL" id="NHTK01000878">
    <property type="protein sequence ID" value="PPR04897.1"/>
    <property type="molecule type" value="Genomic_DNA"/>
</dbReference>
<keyword evidence="4" id="KW-1185">Reference proteome</keyword>
<organism evidence="3 4">
    <name type="scientific">Panaeolus cyanescens</name>
    <dbReference type="NCBI Taxonomy" id="181874"/>
    <lineage>
        <taxon>Eukaryota</taxon>
        <taxon>Fungi</taxon>
        <taxon>Dikarya</taxon>
        <taxon>Basidiomycota</taxon>
        <taxon>Agaricomycotina</taxon>
        <taxon>Agaricomycetes</taxon>
        <taxon>Agaricomycetidae</taxon>
        <taxon>Agaricales</taxon>
        <taxon>Agaricineae</taxon>
        <taxon>Galeropsidaceae</taxon>
        <taxon>Panaeolus</taxon>
    </lineage>
</organism>
<feature type="coiled-coil region" evidence="1">
    <location>
        <begin position="299"/>
        <end position="326"/>
    </location>
</feature>
<protein>
    <submittedName>
        <fullName evidence="3">Uncharacterized protein</fullName>
    </submittedName>
</protein>
<evidence type="ECO:0000313" key="4">
    <source>
        <dbReference type="Proteomes" id="UP000284842"/>
    </source>
</evidence>
<gene>
    <name evidence="3" type="ORF">CVT24_007141</name>
</gene>
<comment type="caution">
    <text evidence="3">The sequence shown here is derived from an EMBL/GenBank/DDBJ whole genome shotgun (WGS) entry which is preliminary data.</text>
</comment>
<evidence type="ECO:0000313" key="3">
    <source>
        <dbReference type="EMBL" id="PPR04897.1"/>
    </source>
</evidence>
<accession>A0A409YPG7</accession>
<proteinExistence type="predicted"/>
<name>A0A409YPG7_9AGAR</name>
<feature type="region of interest" description="Disordered" evidence="2">
    <location>
        <begin position="37"/>
        <end position="84"/>
    </location>
</feature>
<dbReference type="Proteomes" id="UP000284842">
    <property type="component" value="Unassembled WGS sequence"/>
</dbReference>
<dbReference type="AlphaFoldDB" id="A0A409YPG7"/>